<dbReference type="InterPro" id="IPR010730">
    <property type="entry name" value="HET"/>
</dbReference>
<evidence type="ECO:0000313" key="2">
    <source>
        <dbReference type="EMBL" id="KXH34037.1"/>
    </source>
</evidence>
<sequence length="856" mass="97225">MSRWHEHGCTRPDVVVCGGLPCCQFCYAIASTDDIQLGTSLPIPQAPVNRDNSSYNLRWPAGVEYLDRHPEPPSAEPCQEVVAIDDPIPKRRKLTSFVEKSHRTPSCYHPMLWGTKEIRMLILDSGPRDSLLHANFKKVSLGSEDATYEALSYTWADNSGDSVRRMPMFIGTCWDIIPITRNCEDALLSVRLKNGGYRSLWVDSLCINQEDDEERSAQVCLMPHIYANATRVLVYLGPAADDSDKALSAIFSTMTNPNCGHNGNVPEACNNCREPIKKLLNRPYFQRQWVVQEVLLSKEMMLYCGSKSTPWPHSRMLELLVQSHWAAARDKTALHPQRDLLSLMVNTLEEVSIGVAAYLMQRCGLGMMVLLFADANRARHSSLPSWVPDIQVPFGRRGSVGDLYDRFWNAEEIDEGDPQRSRWVRSTKTSFLSLIPITPGDIHIISQSAHLEVTAVKLCNVLDYFRKYGTIGRGHLSRQPGLGHYPKTSAMLWIPRSSSTVAQELDEIDIYQHMTEDDSLFWLHGINGFAILRPVHTSSTYRHICACDLIILEGADVPIEDLGFRPFMKPDYDELESKKRSLVEDLHLIVAGASVKQLSEVPAEDLMLKLATYVNRVELDLITPLWKTWKRFEMELKPYLETKKGIRLVIHGITHAKRLPLETDRDGRRHRQAFLYRKRMKSITALLLSILSQSSKTCDKTVGPEKNMVLGQEILDGFQDWADATSNLLFAMAHSAEYKEEALFGLKSCSEVHQEWSRSMDLFQRKVIAEGYTMGSLETVAYIFRLFPHKDQNNSLPLGSICLDGKLESRTEDHDRSHFTVHSLWNWDAHQWLSSWRDTPVGKLAGLEQQMAITIQ</sequence>
<proteinExistence type="predicted"/>
<feature type="domain" description="Heterokaryon incompatibility" evidence="1">
    <location>
        <begin position="148"/>
        <end position="293"/>
    </location>
</feature>
<dbReference type="InterPro" id="IPR052895">
    <property type="entry name" value="HetReg/Transcr_Mod"/>
</dbReference>
<name>A0A135SDZ1_9PEZI</name>
<accession>A0A135SDZ1</accession>
<dbReference type="EMBL" id="JFBX01000594">
    <property type="protein sequence ID" value="KXH34037.1"/>
    <property type="molecule type" value="Genomic_DNA"/>
</dbReference>
<dbReference type="OrthoDB" id="4850135at2759"/>
<organism evidence="2 3">
    <name type="scientific">Colletotrichum simmondsii</name>
    <dbReference type="NCBI Taxonomy" id="703756"/>
    <lineage>
        <taxon>Eukaryota</taxon>
        <taxon>Fungi</taxon>
        <taxon>Dikarya</taxon>
        <taxon>Ascomycota</taxon>
        <taxon>Pezizomycotina</taxon>
        <taxon>Sordariomycetes</taxon>
        <taxon>Hypocreomycetidae</taxon>
        <taxon>Glomerellales</taxon>
        <taxon>Glomerellaceae</taxon>
        <taxon>Colletotrichum</taxon>
        <taxon>Colletotrichum acutatum species complex</taxon>
    </lineage>
</organism>
<dbReference type="PANTHER" id="PTHR24148">
    <property type="entry name" value="ANKYRIN REPEAT DOMAIN-CONTAINING PROTEIN 39 HOMOLOG-RELATED"/>
    <property type="match status" value="1"/>
</dbReference>
<evidence type="ECO:0000313" key="3">
    <source>
        <dbReference type="Proteomes" id="UP000070328"/>
    </source>
</evidence>
<dbReference type="Proteomes" id="UP000070328">
    <property type="component" value="Unassembled WGS sequence"/>
</dbReference>
<protein>
    <submittedName>
        <fullName evidence="2">Heterokaryon incompatibility protein</fullName>
    </submittedName>
</protein>
<gene>
    <name evidence="2" type="ORF">CSIM01_02372</name>
</gene>
<keyword evidence="3" id="KW-1185">Reference proteome</keyword>
<evidence type="ECO:0000259" key="1">
    <source>
        <dbReference type="Pfam" id="PF06985"/>
    </source>
</evidence>
<dbReference type="PANTHER" id="PTHR24148:SF81">
    <property type="entry name" value="HETEROKARYON INCOMPATIBILITY DOMAIN-CONTAINING PROTEIN"/>
    <property type="match status" value="1"/>
</dbReference>
<dbReference type="Pfam" id="PF06985">
    <property type="entry name" value="HET"/>
    <property type="match status" value="1"/>
</dbReference>
<reference evidence="2 3" key="1">
    <citation type="submission" date="2014-02" db="EMBL/GenBank/DDBJ databases">
        <title>The genome sequence of Colletotrichum simmondsii CBS122122.</title>
        <authorList>
            <person name="Baroncelli R."/>
            <person name="Thon M.R."/>
        </authorList>
    </citation>
    <scope>NUCLEOTIDE SEQUENCE [LARGE SCALE GENOMIC DNA]</scope>
    <source>
        <strain evidence="2 3">CBS122122</strain>
    </source>
</reference>
<dbReference type="AlphaFoldDB" id="A0A135SDZ1"/>
<comment type="caution">
    <text evidence="2">The sequence shown here is derived from an EMBL/GenBank/DDBJ whole genome shotgun (WGS) entry which is preliminary data.</text>
</comment>